<evidence type="ECO:0000313" key="3">
    <source>
        <dbReference type="Proteomes" id="UP001243330"/>
    </source>
</evidence>
<feature type="chain" id="PRO_5042083432" evidence="1">
    <location>
        <begin position="20"/>
        <end position="1187"/>
    </location>
</feature>
<dbReference type="GO" id="GO:0051118">
    <property type="term" value="F:glucan endo-1,3-alpha-glucosidase activity"/>
    <property type="evidence" value="ECO:0007669"/>
    <property type="project" value="InterPro"/>
</dbReference>
<dbReference type="InterPro" id="IPR005197">
    <property type="entry name" value="Glyco_hydro_71"/>
</dbReference>
<dbReference type="Pfam" id="PF03659">
    <property type="entry name" value="Glyco_hydro_71"/>
    <property type="match status" value="1"/>
</dbReference>
<feature type="signal peptide" evidence="1">
    <location>
        <begin position="1"/>
        <end position="19"/>
    </location>
</feature>
<keyword evidence="1" id="KW-0732">Signal</keyword>
<dbReference type="PANTHER" id="PTHR43173:SF33">
    <property type="entry name" value="ASCUS WALL ENDO-1,3-ALPHA-GLUCANASE-RELATED"/>
    <property type="match status" value="1"/>
</dbReference>
<dbReference type="PANTHER" id="PTHR43173">
    <property type="entry name" value="ABC1 FAMILY PROTEIN"/>
    <property type="match status" value="1"/>
</dbReference>
<evidence type="ECO:0000256" key="1">
    <source>
        <dbReference type="SAM" id="SignalP"/>
    </source>
</evidence>
<reference evidence="2" key="1">
    <citation type="submission" date="2023-01" db="EMBL/GenBank/DDBJ databases">
        <title>Colletotrichum chrysophilum M932 genome sequence.</title>
        <authorList>
            <person name="Baroncelli R."/>
        </authorList>
    </citation>
    <scope>NUCLEOTIDE SEQUENCE</scope>
    <source>
        <strain evidence="2">M932</strain>
    </source>
</reference>
<dbReference type="Proteomes" id="UP001243330">
    <property type="component" value="Unassembled WGS sequence"/>
</dbReference>
<proteinExistence type="predicted"/>
<dbReference type="Gene3D" id="3.20.20.80">
    <property type="entry name" value="Glycosidases"/>
    <property type="match status" value="1"/>
</dbReference>
<accession>A0AAD9EF24</accession>
<dbReference type="InterPro" id="IPR051130">
    <property type="entry name" value="Mito_struct-func_regulator"/>
</dbReference>
<evidence type="ECO:0000313" key="2">
    <source>
        <dbReference type="EMBL" id="KAK1845943.1"/>
    </source>
</evidence>
<dbReference type="EMBL" id="JAQOWY010000254">
    <property type="protein sequence ID" value="KAK1845943.1"/>
    <property type="molecule type" value="Genomic_DNA"/>
</dbReference>
<organism evidence="2 3">
    <name type="scientific">Colletotrichum chrysophilum</name>
    <dbReference type="NCBI Taxonomy" id="1836956"/>
    <lineage>
        <taxon>Eukaryota</taxon>
        <taxon>Fungi</taxon>
        <taxon>Dikarya</taxon>
        <taxon>Ascomycota</taxon>
        <taxon>Pezizomycotina</taxon>
        <taxon>Sordariomycetes</taxon>
        <taxon>Hypocreomycetidae</taxon>
        <taxon>Glomerellales</taxon>
        <taxon>Glomerellaceae</taxon>
        <taxon>Colletotrichum</taxon>
        <taxon>Colletotrichum gloeosporioides species complex</taxon>
    </lineage>
</organism>
<keyword evidence="3" id="KW-1185">Reference proteome</keyword>
<sequence length="1187" mass="130747">MRLLLFFLTSLSWVNEVLGRAVFAHFMVGNTEHYTASDWVDDIKLAQEAHIDAFALNMAKGEPMNTKAIADAFSNAEALGFKLFFSFDYAGRGPFSKDEVISWINKYAPSSAYFRHQGKPFVSTFEGPDQAEDWVDIKATTGCFFVPDWSSLGAGPAVEKAGGVVDGLFSWAGWPWGDQDMDTYVDASYRRALDGKAYMMPVSPWFYTNLPGYSKNWLWRGDHLWFDRWIQVNTLMPEFVQIISWNDYGESHHIGPIRDHALVAFDTGKAPYRYSLDHHGWRVLLPFAIDRYKNNKATITSEGVSFWYRTTPKDAYGTGGTTGNTVSQLQMEFQPNDIIQDSVFFTVLSTDTVSVTVSIGGMSSKGVLRDLPDGGAGLYHGSAPFNGRTGDVRITVTRKSVTIADETGPAIKNDCHNSITGFDAWAGGGLTSRAPSAVDTPSLENEVCIRGTGANDFDVLCRTTCYWGYCPESACVCRATGAQIKLPPETPGEVHPAEGLNSNYIGLCNYACLYGACFSTYCGKDEYPLIEPTVSPFNPPSCTSGTGDGDWAALWQGSLNLMNPSQATKAISRIGEDHGLCAFACARGLCPKDTCDSSGGDSQEQTDPPVNQVEMPHLDRDCYRFTECVDLDNTQASSCRDGYTRMSFDRASCSGNSGLPICCKNSALPMECTWRGSGGDCNGQCHKGEVTLFESAKGGDPGESGDSKCSRGHKVFCCGLRTFSAMTSQCRWTECSEKCAGDETQVAQASELEGKCGLGTLTNRYCCKNNPPPFSNCHWVGQGDCADNTCNNKEVTLILDQGGGDGNLCSWWRKKSLCCTPEEAVFGNGVCPNPYCTILIGDCALDEWAEDDDTDEDTCGDHDELRRDEGALAEYDALSLLTLEDGSLLEKRAKRRRTYQAVIEDIIQNLIEIIIIARAYPGSGTLHSNTRGDPASDDIFELAPGCGNVDVILQFMADFLHTLGTGELPDLSRTVNGFIDPNDIEYWWDAPFPFGTFPTQGTSRCINSINDFIMDFFGSQGNRKPLLLCERRLNQMKGRIFNREMRPVNDVVMAGLRDDALSGDTQAEETMFDNIARAIGVWNYLNHPDALPTVSTNRNNLIDGSGLIGRLVPAFARMRDILMEFDENWYNDAAERTRGWVDEMLDLILQDLDALSQAGRAPPNEFSIRARVARLLNRRGDIKPPKR</sequence>
<comment type="caution">
    <text evidence="2">The sequence shown here is derived from an EMBL/GenBank/DDBJ whole genome shotgun (WGS) entry which is preliminary data.</text>
</comment>
<name>A0AAD9EF24_9PEZI</name>
<dbReference type="AlphaFoldDB" id="A0AAD9EF24"/>
<dbReference type="CDD" id="cd11577">
    <property type="entry name" value="GH71"/>
    <property type="match status" value="1"/>
</dbReference>
<gene>
    <name evidence="2" type="ORF">CCHR01_11435</name>
</gene>
<protein>
    <submittedName>
        <fullName evidence="2">Alpha-glucanase</fullName>
    </submittedName>
</protein>